<proteinExistence type="predicted"/>
<dbReference type="InterPro" id="IPR036412">
    <property type="entry name" value="HAD-like_sf"/>
</dbReference>
<organism evidence="3">
    <name type="scientific">freshwater metagenome</name>
    <dbReference type="NCBI Taxonomy" id="449393"/>
    <lineage>
        <taxon>unclassified sequences</taxon>
        <taxon>metagenomes</taxon>
        <taxon>ecological metagenomes</taxon>
    </lineage>
</organism>
<feature type="domain" description="GH15-like" evidence="1">
    <location>
        <begin position="309"/>
        <end position="671"/>
    </location>
</feature>
<dbReference type="InterPro" id="IPR023214">
    <property type="entry name" value="HAD_sf"/>
</dbReference>
<protein>
    <submittedName>
        <fullName evidence="3">Unannotated protein</fullName>
    </submittedName>
</protein>
<evidence type="ECO:0000313" key="3">
    <source>
        <dbReference type="EMBL" id="CAB4617912.1"/>
    </source>
</evidence>
<dbReference type="Pfam" id="PF19291">
    <property type="entry name" value="TREH_N"/>
    <property type="match status" value="1"/>
</dbReference>
<dbReference type="InterPro" id="IPR012341">
    <property type="entry name" value="6hp_glycosidase-like_sf"/>
</dbReference>
<accession>A0A6J6HVH0</accession>
<feature type="domain" description="Trehalase-like N-terminal" evidence="2">
    <location>
        <begin position="75"/>
        <end position="275"/>
    </location>
</feature>
<dbReference type="GO" id="GO:0005975">
    <property type="term" value="P:carbohydrate metabolic process"/>
    <property type="evidence" value="ECO:0007669"/>
    <property type="project" value="InterPro"/>
</dbReference>
<dbReference type="SUPFAM" id="SSF56784">
    <property type="entry name" value="HAD-like"/>
    <property type="match status" value="1"/>
</dbReference>
<dbReference type="SUPFAM" id="SSF48208">
    <property type="entry name" value="Six-hairpin glycosidases"/>
    <property type="match status" value="1"/>
</dbReference>
<dbReference type="PANTHER" id="PTHR31616">
    <property type="entry name" value="TREHALASE"/>
    <property type="match status" value="1"/>
</dbReference>
<dbReference type="Gene3D" id="3.40.50.1000">
    <property type="entry name" value="HAD superfamily/HAD-like"/>
    <property type="match status" value="1"/>
</dbReference>
<reference evidence="3" key="1">
    <citation type="submission" date="2020-05" db="EMBL/GenBank/DDBJ databases">
        <authorList>
            <person name="Chiriac C."/>
            <person name="Salcher M."/>
            <person name="Ghai R."/>
            <person name="Kavagutti S V."/>
        </authorList>
    </citation>
    <scope>NUCLEOTIDE SEQUENCE</scope>
</reference>
<gene>
    <name evidence="3" type="ORF">UFOPK1835_01536</name>
</gene>
<dbReference type="Gene3D" id="1.50.10.10">
    <property type="match status" value="1"/>
</dbReference>
<evidence type="ECO:0000259" key="1">
    <source>
        <dbReference type="Pfam" id="PF00723"/>
    </source>
</evidence>
<dbReference type="InterPro" id="IPR008928">
    <property type="entry name" value="6-hairpin_glycosidase_sf"/>
</dbReference>
<sequence>MLETNKGAAIDAVRQQVSADAAIFVGDDVTDEDAFAVMRGPDMSVKVGEGESAADYRVGNPDDVARLLAVLVQFRKLWVEGSGAELIERHSMLSNLQTVAMVQPDARLTWMCHPRADSPSLFAQLLGGPSAGYFSVQPADGRNPLGQRYIGDTMVLETSWPGATVTDFLNLFGDHPSAQQAVEAPGQSILVRIIDGRGAMRIEFAPRLDFGRAPTCMVVTDVGVEVVGSAERLHLHTTGIDWSIVEDGVHQTAVAEITLTGEPVALIMSLGSERERSPFSVHDDAWVAYSKTVQHWNAWSRQLELPEIAPAHVLRSALILKSLCHAPSGAIIAAGTTSLPEVIGGIRNWDYRMCWPRDAAMAAATLVSLGATGEAEAFLDWLAARVHQLGGPEQLRPVYPIVGDDYVPEAVIAALSGYRGSRPVRIGNAAEHQVQMDVFGPVVDLIDRLVAAGGELTDERWWLVEQMAEGVARRWHEPDHGIWEERRPVRHHVHSKVMCWQTLDRAIRVGDVTGRVVPAEWSVLRGHIEMDVLAKGWDVELGVYTIAYGDPELDAAVLHLALSGLMKPDDPRFIATVARIDQSLRRGPVVYRYLLDDGLPGVEGGFHLCTSWLIQAYLMMGRRTEAELLFERLLELTGPTGLLSEQYDPLGRTALGNHPQAYSHLGLIDAALALSDRKGVRFRS</sequence>
<dbReference type="EMBL" id="CAEZUP010000075">
    <property type="protein sequence ID" value="CAB4617912.1"/>
    <property type="molecule type" value="Genomic_DNA"/>
</dbReference>
<name>A0A6J6HVH0_9ZZZZ</name>
<dbReference type="InterPro" id="IPR045582">
    <property type="entry name" value="Trehalase-like_N"/>
</dbReference>
<dbReference type="InterPro" id="IPR011613">
    <property type="entry name" value="GH15-like"/>
</dbReference>
<dbReference type="GO" id="GO:0004553">
    <property type="term" value="F:hydrolase activity, hydrolyzing O-glycosyl compounds"/>
    <property type="evidence" value="ECO:0007669"/>
    <property type="project" value="TreeGrafter"/>
</dbReference>
<dbReference type="PANTHER" id="PTHR31616:SF0">
    <property type="entry name" value="GLUCAN 1,4-ALPHA-GLUCOSIDASE"/>
    <property type="match status" value="1"/>
</dbReference>
<evidence type="ECO:0000259" key="2">
    <source>
        <dbReference type="Pfam" id="PF19291"/>
    </source>
</evidence>
<dbReference type="Pfam" id="PF00723">
    <property type="entry name" value="Glyco_hydro_15"/>
    <property type="match status" value="1"/>
</dbReference>
<dbReference type="AlphaFoldDB" id="A0A6J6HVH0"/>